<organism evidence="10">
    <name type="scientific">Salpingoeca rosetta (strain ATCC 50818 / BSB-021)</name>
    <dbReference type="NCBI Taxonomy" id="946362"/>
    <lineage>
        <taxon>Eukaryota</taxon>
        <taxon>Choanoflagellata</taxon>
        <taxon>Craspedida</taxon>
        <taxon>Salpingoecidae</taxon>
        <taxon>Salpingoeca</taxon>
    </lineage>
</organism>
<feature type="region of interest" description="Disordered" evidence="6">
    <location>
        <begin position="1"/>
        <end position="35"/>
    </location>
</feature>
<dbReference type="GO" id="GO:0005829">
    <property type="term" value="C:cytosol"/>
    <property type="evidence" value="ECO:0007669"/>
    <property type="project" value="TreeGrafter"/>
</dbReference>
<dbReference type="GO" id="GO:0005634">
    <property type="term" value="C:nucleus"/>
    <property type="evidence" value="ECO:0007669"/>
    <property type="project" value="TreeGrafter"/>
</dbReference>
<feature type="domain" description="Protein kinase" evidence="7">
    <location>
        <begin position="60"/>
        <end position="322"/>
    </location>
</feature>
<evidence type="ECO:0000256" key="5">
    <source>
        <dbReference type="ARBA" id="ARBA00022840"/>
    </source>
</evidence>
<dbReference type="GO" id="GO:0004691">
    <property type="term" value="F:cAMP-dependent protein kinase activity"/>
    <property type="evidence" value="ECO:0007669"/>
    <property type="project" value="TreeGrafter"/>
</dbReference>
<dbReference type="GeneID" id="16075677"/>
<keyword evidence="4 9" id="KW-0418">Kinase</keyword>
<dbReference type="OMA" id="TSWIAIY"/>
<evidence type="ECO:0000256" key="3">
    <source>
        <dbReference type="ARBA" id="ARBA00022741"/>
    </source>
</evidence>
<evidence type="ECO:0000259" key="7">
    <source>
        <dbReference type="PROSITE" id="PS50011"/>
    </source>
</evidence>
<dbReference type="GO" id="GO:0005952">
    <property type="term" value="C:cAMP-dependent protein kinase complex"/>
    <property type="evidence" value="ECO:0007669"/>
    <property type="project" value="TreeGrafter"/>
</dbReference>
<evidence type="ECO:0000313" key="10">
    <source>
        <dbReference type="Proteomes" id="UP000007799"/>
    </source>
</evidence>
<dbReference type="OrthoDB" id="63267at2759"/>
<dbReference type="PANTHER" id="PTHR24353:SF153">
    <property type="entry name" value="CAMP-DEPENDENT PROTEIN KINASE CATALYTIC SUBUNIT 1"/>
    <property type="match status" value="1"/>
</dbReference>
<dbReference type="eggNOG" id="KOG0616">
    <property type="taxonomic scope" value="Eukaryota"/>
</dbReference>
<dbReference type="SUPFAM" id="SSF56112">
    <property type="entry name" value="Protein kinase-like (PK-like)"/>
    <property type="match status" value="1"/>
</dbReference>
<protein>
    <submittedName>
        <fullName evidence="9">AGC/PKA protein kinase</fullName>
    </submittedName>
</protein>
<dbReference type="STRING" id="946362.F2U6W1"/>
<evidence type="ECO:0000259" key="8">
    <source>
        <dbReference type="PROSITE" id="PS51285"/>
    </source>
</evidence>
<dbReference type="KEGG" id="sre:PTSG_04201"/>
<evidence type="ECO:0000256" key="1">
    <source>
        <dbReference type="ARBA" id="ARBA00022527"/>
    </source>
</evidence>
<feature type="compositionally biased region" description="Basic and acidic residues" evidence="6">
    <location>
        <begin position="9"/>
        <end position="30"/>
    </location>
</feature>
<feature type="domain" description="AGC-kinase C-terminal" evidence="8">
    <location>
        <begin position="323"/>
        <end position="377"/>
    </location>
</feature>
<evidence type="ECO:0000256" key="6">
    <source>
        <dbReference type="SAM" id="MobiDB-lite"/>
    </source>
</evidence>
<dbReference type="PANTHER" id="PTHR24353">
    <property type="entry name" value="CYCLIC NUCLEOTIDE-DEPENDENT PROTEIN KINASE"/>
    <property type="match status" value="1"/>
</dbReference>
<evidence type="ECO:0000256" key="2">
    <source>
        <dbReference type="ARBA" id="ARBA00022679"/>
    </source>
</evidence>
<dbReference type="PROSITE" id="PS51285">
    <property type="entry name" value="AGC_KINASE_CTER"/>
    <property type="match status" value="1"/>
</dbReference>
<dbReference type="Gene3D" id="3.30.200.20">
    <property type="entry name" value="Phosphorylase Kinase, domain 1"/>
    <property type="match status" value="1"/>
</dbReference>
<dbReference type="InParanoid" id="F2U6W1"/>
<gene>
    <name evidence="9" type="ORF">PTSG_04201</name>
</gene>
<dbReference type="EMBL" id="GL832963">
    <property type="protein sequence ID" value="EGD83593.1"/>
    <property type="molecule type" value="Genomic_DNA"/>
</dbReference>
<dbReference type="Gene3D" id="1.10.510.10">
    <property type="entry name" value="Transferase(Phosphotransferase) domain 1"/>
    <property type="match status" value="1"/>
</dbReference>
<dbReference type="InterPro" id="IPR000961">
    <property type="entry name" value="AGC-kinase_C"/>
</dbReference>
<accession>F2U6W1</accession>
<name>F2U6W1_SALR5</name>
<keyword evidence="2" id="KW-0808">Transferase</keyword>
<keyword evidence="1" id="KW-0723">Serine/threonine-protein kinase</keyword>
<dbReference type="InterPro" id="IPR011009">
    <property type="entry name" value="Kinase-like_dom_sf"/>
</dbReference>
<keyword evidence="5" id="KW-0067">ATP-binding</keyword>
<dbReference type="AlphaFoldDB" id="F2U6W1"/>
<dbReference type="FunFam" id="1.10.510.10:FF:000005">
    <property type="entry name" value="cAMP-dependent protein kinase catalytic subunit alpha"/>
    <property type="match status" value="1"/>
</dbReference>
<keyword evidence="10" id="KW-1185">Reference proteome</keyword>
<sequence>MFAKRRAKKEGSSKMKGDLEIRPYRRATKESRKKKERAAFEARLKKLASGYVSEKTLHDFSISRTLGTGSFGRVLLAQSKDKSGNVVRDDYKAVKIINKDRVIKTRQVEHTINEKNILFCIDCRFVVTLYDYFQDVKCLYFVLEFVNGGEMFTHIQKQRKRRFSEEQTRFFAAETVLAFEYLHNLDVIFRDLKPENMLIDHRGHIRVTDFGFAKRVEDKTWTMCGTPEYLAPEIIVNKGYSHAVDWWAVGVLTYEMRCGRSPFESRSQMEMFKRITKRDFKFPSGFTDNEKSFINGLLQVDLTRRLGNMHAGVDDIKGHPYFAKIDWDSLYSQTAISPYIPKVTGPGDCRNFDTYPEEPVRWHGQGTDKFGDTFVGF</sequence>
<dbReference type="SMART" id="SM00133">
    <property type="entry name" value="S_TK_X"/>
    <property type="match status" value="1"/>
</dbReference>
<dbReference type="SMART" id="SM00220">
    <property type="entry name" value="S_TKc"/>
    <property type="match status" value="1"/>
</dbReference>
<evidence type="ECO:0000256" key="4">
    <source>
        <dbReference type="ARBA" id="ARBA00022777"/>
    </source>
</evidence>
<dbReference type="Pfam" id="PF00069">
    <property type="entry name" value="Pkinase"/>
    <property type="match status" value="1"/>
</dbReference>
<dbReference type="RefSeq" id="XP_004995097.1">
    <property type="nucleotide sequence ID" value="XM_004995040.1"/>
</dbReference>
<evidence type="ECO:0000313" key="9">
    <source>
        <dbReference type="EMBL" id="EGD83593.1"/>
    </source>
</evidence>
<keyword evidence="3" id="KW-0547">Nucleotide-binding</keyword>
<dbReference type="GO" id="GO:0005524">
    <property type="term" value="F:ATP binding"/>
    <property type="evidence" value="ECO:0007669"/>
    <property type="project" value="UniProtKB-KW"/>
</dbReference>
<dbReference type="InterPro" id="IPR000719">
    <property type="entry name" value="Prot_kinase_dom"/>
</dbReference>
<dbReference type="PROSITE" id="PS50011">
    <property type="entry name" value="PROTEIN_KINASE_DOM"/>
    <property type="match status" value="1"/>
</dbReference>
<dbReference type="Proteomes" id="UP000007799">
    <property type="component" value="Unassembled WGS sequence"/>
</dbReference>
<proteinExistence type="predicted"/>
<reference evidence="9" key="1">
    <citation type="submission" date="2009-08" db="EMBL/GenBank/DDBJ databases">
        <title>Annotation of Salpingoeca rosetta.</title>
        <authorList>
            <consortium name="The Broad Institute Genome Sequencing Platform"/>
            <person name="Russ C."/>
            <person name="Cuomo C."/>
            <person name="Burger G."/>
            <person name="Gray M.W."/>
            <person name="Holland P.W.H."/>
            <person name="King N."/>
            <person name="Lang F.B.F."/>
            <person name="Roger A.J."/>
            <person name="Ruiz-Trillo I."/>
            <person name="Young S.K."/>
            <person name="Zeng Q."/>
            <person name="Gargeya S."/>
            <person name="Alvarado L."/>
            <person name="Berlin A."/>
            <person name="Chapman S.B."/>
            <person name="Chen Z."/>
            <person name="Freedman E."/>
            <person name="Gellesch M."/>
            <person name="Goldberg J."/>
            <person name="Griggs A."/>
            <person name="Gujja S."/>
            <person name="Heilman E."/>
            <person name="Heiman D."/>
            <person name="Howarth C."/>
            <person name="Mehta T."/>
            <person name="Neiman D."/>
            <person name="Pearson M."/>
            <person name="Roberts A."/>
            <person name="Saif S."/>
            <person name="Shea T."/>
            <person name="Shenoy N."/>
            <person name="Sisk P."/>
            <person name="Stolte C."/>
            <person name="Sykes S."/>
            <person name="White J."/>
            <person name="Yandava C."/>
            <person name="Haas B."/>
            <person name="Nusbaum C."/>
            <person name="Birren B."/>
        </authorList>
    </citation>
    <scope>NUCLEOTIDE SEQUENCE [LARGE SCALE GENOMIC DNA]</scope>
    <source>
        <strain evidence="9">ATCC 50818</strain>
    </source>
</reference>